<evidence type="ECO:0000256" key="1">
    <source>
        <dbReference type="SAM" id="Phobius"/>
    </source>
</evidence>
<dbReference type="EMBL" id="FWXV01000008">
    <property type="protein sequence ID" value="SMD22556.1"/>
    <property type="molecule type" value="Genomic_DNA"/>
</dbReference>
<evidence type="ECO:0000313" key="3">
    <source>
        <dbReference type="EMBL" id="SMD22556.1"/>
    </source>
</evidence>
<feature type="transmembrane region" description="Helical" evidence="1">
    <location>
        <begin position="502"/>
        <end position="525"/>
    </location>
</feature>
<proteinExistence type="predicted"/>
<dbReference type="SUPFAM" id="SSF52540">
    <property type="entry name" value="P-loop containing nucleoside triphosphate hydrolases"/>
    <property type="match status" value="1"/>
</dbReference>
<feature type="transmembrane region" description="Helical" evidence="1">
    <location>
        <begin position="762"/>
        <end position="782"/>
    </location>
</feature>
<keyword evidence="1" id="KW-0812">Transmembrane</keyword>
<feature type="transmembrane region" description="Helical" evidence="1">
    <location>
        <begin position="546"/>
        <end position="569"/>
    </location>
</feature>
<protein>
    <submittedName>
        <fullName evidence="3">NACHT domain-containing protein</fullName>
    </submittedName>
</protein>
<evidence type="ECO:0000313" key="4">
    <source>
        <dbReference type="Proteomes" id="UP000192674"/>
    </source>
</evidence>
<feature type="transmembrane region" description="Helical" evidence="1">
    <location>
        <begin position="617"/>
        <end position="641"/>
    </location>
</feature>
<dbReference type="Proteomes" id="UP000192674">
    <property type="component" value="Unassembled WGS sequence"/>
</dbReference>
<organism evidence="3 4">
    <name type="scientific">Kibdelosporangium aridum</name>
    <dbReference type="NCBI Taxonomy" id="2030"/>
    <lineage>
        <taxon>Bacteria</taxon>
        <taxon>Bacillati</taxon>
        <taxon>Actinomycetota</taxon>
        <taxon>Actinomycetes</taxon>
        <taxon>Pseudonocardiales</taxon>
        <taxon>Pseudonocardiaceae</taxon>
        <taxon>Kibdelosporangium</taxon>
    </lineage>
</organism>
<keyword evidence="1" id="KW-1133">Transmembrane helix</keyword>
<accession>A0A1W2FLM3</accession>
<gene>
    <name evidence="3" type="ORF">SAMN05661093_07489</name>
</gene>
<dbReference type="Gene3D" id="3.40.50.300">
    <property type="entry name" value="P-loop containing nucleotide triphosphate hydrolases"/>
    <property type="match status" value="1"/>
</dbReference>
<keyword evidence="1" id="KW-0472">Membrane</keyword>
<name>A0A1W2FLM3_KIBAR</name>
<feature type="transmembrane region" description="Helical" evidence="1">
    <location>
        <begin position="426"/>
        <end position="446"/>
    </location>
</feature>
<feature type="transmembrane region" description="Helical" evidence="1">
    <location>
        <begin position="661"/>
        <end position="692"/>
    </location>
</feature>
<dbReference type="InterPro" id="IPR007111">
    <property type="entry name" value="NACHT_NTPase"/>
</dbReference>
<evidence type="ECO:0000259" key="2">
    <source>
        <dbReference type="Pfam" id="PF05729"/>
    </source>
</evidence>
<feature type="transmembrane region" description="Helical" evidence="1">
    <location>
        <begin position="575"/>
        <end position="596"/>
    </location>
</feature>
<feature type="transmembrane region" description="Helical" evidence="1">
    <location>
        <begin position="5"/>
        <end position="22"/>
    </location>
</feature>
<feature type="transmembrane region" description="Helical" evidence="1">
    <location>
        <begin position="28"/>
        <end position="48"/>
    </location>
</feature>
<sequence length="1111" mass="120735">MRRRWVWLGCAVLTAGLIWLAAVDKNIFTALGAMIGTAVTAVGTISAWQNRRHDRRQQLLDKAVEKLVTAVTLEMKAEEKLRRLQDPWPLRVRWVNTRRPIADHWQAIHGVPERDHAIDLSGKLEDVATVLGKVPSQRLVVLGEPGSGKTILSLCLVLGLLDRRKPQHPVPVRIPVSSWDPVDVGLREWMAGWLSENYRHLAVKAPSGDTLAQELVAAGQILPVLDGLDEIPQPSRLTALVKLNRELSRGDPLVLTCRAQEYEEVVTAPTGDVLTAAAVVELCPLDPHHLADYLRVTTPQARVAKWDPVLQNITGHPDGPVAQALSTPLMAWLARTAYSETPAEPIELVATDPSGQRSLPTREDVEGRLVDRLIPTVYAPDTTTAVKHRWAIADAERWLGFLAQHLHRLGTYDLAWWRLHQAVSRLVYAVLFAVISGLLTLLTLTFTKDLLDPLIDPVKYSVVTALAVGLAVGLAQPSGPARTEAGFRGAAKMFLRRFTLGFAIALPLGFPFPLVTGLAAGLALSAEPAQVRIHFRGTVKSFARRFAFGFVIGAGMGYGWTFVLAPTFAAGSNMSAALVSGLIIGLASGMTVWLNVPADVSKVTTPKATLKHDRSATLVSGLLMGLTGGAVIGLLVCLMALDMLSEVLGPETVAPMRKPVIIAIAVAALAVLFGLLLAAVITMTSTWGIFVISRVWLAARRRIPWRFMGFLADAHQLGVLRQVGGMYQFRHARLHDRLVAHASQRRTAPSRVRGHRQVKLPAWARTSVGVVLVSGLLGVLYLNPSDVLSVTADESAGPSNGFLRANSPSSPAYRPTDRHNPYLHNSAQRPITVLHPNVGEYVVMFDGITTSGGVAHVTAYGGTSTFCVIGNWAPQLAVQVIEVHCSDADGNPRDARFVVNFADKSDGNGRFSYLLANDPVVTERYEPQSTDRYDSTGGEAWIARQAEGRYDVYVPGSAGIAPEEQFYQVTAVANIAHCKLSALPSTSGIQHVACRNTRGEFADSAFSLSFSWNTSFLGRTDRRYGHQSTASVRKPRWLERGQYEVRLPGIGTNGGQVVASAIGPSDAYCHVQGWGMLDADMFDADMFVVVKCWSTATHEPVDAEFTVGVTW</sequence>
<dbReference type="Pfam" id="PF05729">
    <property type="entry name" value="NACHT"/>
    <property type="match status" value="1"/>
</dbReference>
<dbReference type="InterPro" id="IPR027417">
    <property type="entry name" value="P-loop_NTPase"/>
</dbReference>
<reference evidence="3 4" key="1">
    <citation type="submission" date="2017-04" db="EMBL/GenBank/DDBJ databases">
        <authorList>
            <person name="Afonso C.L."/>
            <person name="Miller P.J."/>
            <person name="Scott M.A."/>
            <person name="Spackman E."/>
            <person name="Goraichik I."/>
            <person name="Dimitrov K.M."/>
            <person name="Suarez D.L."/>
            <person name="Swayne D.E."/>
        </authorList>
    </citation>
    <scope>NUCLEOTIDE SEQUENCE [LARGE SCALE GENOMIC DNA]</scope>
    <source>
        <strain evidence="3 4">DSM 43828</strain>
    </source>
</reference>
<dbReference type="AlphaFoldDB" id="A0A1W2FLM3"/>
<keyword evidence="4" id="KW-1185">Reference proteome</keyword>
<feature type="domain" description="NACHT" evidence="2">
    <location>
        <begin position="138"/>
        <end position="296"/>
    </location>
</feature>